<keyword evidence="8 13" id="KW-0547">Nucleotide-binding</keyword>
<keyword evidence="5 13" id="KW-0808">Transferase</keyword>
<evidence type="ECO:0000256" key="9">
    <source>
        <dbReference type="ARBA" id="ARBA00022777"/>
    </source>
</evidence>
<dbReference type="Pfam" id="PF03109">
    <property type="entry name" value="ABC1"/>
    <property type="match status" value="1"/>
</dbReference>
<evidence type="ECO:0000256" key="7">
    <source>
        <dbReference type="ARBA" id="ARBA00022692"/>
    </source>
</evidence>
<keyword evidence="10 13" id="KW-0067">ATP-binding</keyword>
<dbReference type="HAMAP" id="MF_00414">
    <property type="entry name" value="UbiB"/>
    <property type="match status" value="1"/>
</dbReference>
<keyword evidence="16" id="KW-1185">Reference proteome</keyword>
<evidence type="ECO:0000256" key="13">
    <source>
        <dbReference type="HAMAP-Rule" id="MF_00414"/>
    </source>
</evidence>
<accession>A0A3P3VMM3</accession>
<keyword evidence="7 13" id="KW-0812">Transmembrane</keyword>
<comment type="similarity">
    <text evidence="13">Belongs to the ABC1 family. UbiB subfamily.</text>
</comment>
<dbReference type="NCBIfam" id="NF003404">
    <property type="entry name" value="PRK04750.1"/>
    <property type="match status" value="1"/>
</dbReference>
<reference evidence="15 16" key="2">
    <citation type="submission" date="2018-12" db="EMBL/GenBank/DDBJ databases">
        <title>Simiduia agarivorans gen. nov., sp. nov., a marine, agarolytic bacterium isolated from shallow coastal water from Keelung, Taiwan.</title>
        <authorList>
            <person name="Shieh W.Y."/>
        </authorList>
    </citation>
    <scope>NUCLEOTIDE SEQUENCE [LARGE SCALE GENOMIC DNA]</scope>
    <source>
        <strain evidence="15 16">GTF-13</strain>
    </source>
</reference>
<dbReference type="Proteomes" id="UP000280792">
    <property type="component" value="Unassembled WGS sequence"/>
</dbReference>
<dbReference type="InterPro" id="IPR010232">
    <property type="entry name" value="UbiB"/>
</dbReference>
<dbReference type="SUPFAM" id="SSF56112">
    <property type="entry name" value="Protein kinase-like (PK-like)"/>
    <property type="match status" value="1"/>
</dbReference>
<evidence type="ECO:0000256" key="8">
    <source>
        <dbReference type="ARBA" id="ARBA00022741"/>
    </source>
</evidence>
<dbReference type="GO" id="GO:0005524">
    <property type="term" value="F:ATP binding"/>
    <property type="evidence" value="ECO:0007669"/>
    <property type="project" value="UniProtKB-KW"/>
</dbReference>
<evidence type="ECO:0000256" key="3">
    <source>
        <dbReference type="ARBA" id="ARBA00022475"/>
    </source>
</evidence>
<evidence type="ECO:0000256" key="1">
    <source>
        <dbReference type="ARBA" id="ARBA00005020"/>
    </source>
</evidence>
<keyword evidence="15" id="KW-0830">Ubiquinone</keyword>
<evidence type="ECO:0000313" key="16">
    <source>
        <dbReference type="Proteomes" id="UP000280792"/>
    </source>
</evidence>
<comment type="function">
    <text evidence="13">Is probably a protein kinase regulator of UbiI activity which is involved in aerobic coenzyme Q (ubiquinone) biosynthesis.</text>
</comment>
<keyword evidence="12 13" id="KW-0472">Membrane</keyword>
<dbReference type="EMBL" id="QWEZ01000002">
    <property type="protein sequence ID" value="RRJ83138.1"/>
    <property type="molecule type" value="Genomic_DNA"/>
</dbReference>
<dbReference type="UniPathway" id="UPA00232"/>
<evidence type="ECO:0000256" key="2">
    <source>
        <dbReference type="ARBA" id="ARBA00009670"/>
    </source>
</evidence>
<comment type="pathway">
    <text evidence="1 13">Cofactor biosynthesis; ubiquinone biosynthesis [regulation].</text>
</comment>
<dbReference type="GO" id="GO:0004672">
    <property type="term" value="F:protein kinase activity"/>
    <property type="evidence" value="ECO:0007669"/>
    <property type="project" value="UniProtKB-UniRule"/>
</dbReference>
<dbReference type="PANTHER" id="PTHR10566:SF113">
    <property type="entry name" value="PROTEIN ACTIVITY OF BC1 COMPLEX KINASE 7, CHLOROPLASTIC"/>
    <property type="match status" value="1"/>
</dbReference>
<dbReference type="CDD" id="cd13972">
    <property type="entry name" value="UbiB"/>
    <property type="match status" value="1"/>
</dbReference>
<dbReference type="InterPro" id="IPR045308">
    <property type="entry name" value="UbiB_bact"/>
</dbReference>
<keyword evidence="9 13" id="KW-0418">Kinase</keyword>
<feature type="active site" description="Proton acceptor" evidence="13">
    <location>
        <position position="283"/>
    </location>
</feature>
<comment type="caution">
    <text evidence="15">The sequence shown here is derived from an EMBL/GenBank/DDBJ whole genome shotgun (WGS) entry which is preliminary data.</text>
</comment>
<dbReference type="AlphaFoldDB" id="A0A3P3VMM3"/>
<dbReference type="InterPro" id="IPR004147">
    <property type="entry name" value="ABC1_dom"/>
</dbReference>
<evidence type="ECO:0000313" key="15">
    <source>
        <dbReference type="EMBL" id="RRJ83138.1"/>
    </source>
</evidence>
<proteinExistence type="inferred from homology"/>
<evidence type="ECO:0000256" key="10">
    <source>
        <dbReference type="ARBA" id="ARBA00022840"/>
    </source>
</evidence>
<organism evidence="15 16">
    <name type="scientific">Aestuariirhabdus litorea</name>
    <dbReference type="NCBI Taxonomy" id="2528527"/>
    <lineage>
        <taxon>Bacteria</taxon>
        <taxon>Pseudomonadati</taxon>
        <taxon>Pseudomonadota</taxon>
        <taxon>Gammaproteobacteria</taxon>
        <taxon>Oceanospirillales</taxon>
        <taxon>Aestuariirhabdaceae</taxon>
        <taxon>Aestuariirhabdus</taxon>
    </lineage>
</organism>
<evidence type="ECO:0000259" key="14">
    <source>
        <dbReference type="Pfam" id="PF03109"/>
    </source>
</evidence>
<feature type="domain" description="ABC1 atypical kinase-like" evidence="14">
    <location>
        <begin position="89"/>
        <end position="338"/>
    </location>
</feature>
<evidence type="ECO:0000256" key="11">
    <source>
        <dbReference type="ARBA" id="ARBA00022989"/>
    </source>
</evidence>
<dbReference type="NCBIfam" id="TIGR01982">
    <property type="entry name" value="UbiB"/>
    <property type="match status" value="1"/>
</dbReference>
<comment type="similarity">
    <text evidence="2">Belongs to the protein kinase superfamily. ADCK protein kinase family.</text>
</comment>
<dbReference type="GO" id="GO:0006744">
    <property type="term" value="P:ubiquinone biosynthetic process"/>
    <property type="evidence" value="ECO:0007669"/>
    <property type="project" value="UniProtKB-UniPathway"/>
</dbReference>
<name>A0A3P3VMM3_9GAMM</name>
<evidence type="ECO:0000256" key="4">
    <source>
        <dbReference type="ARBA" id="ARBA00022519"/>
    </source>
</evidence>
<keyword evidence="6 13" id="KW-0831">Ubiquinone biosynthesis</keyword>
<feature type="binding site" evidence="13">
    <location>
        <begin position="126"/>
        <end position="134"/>
    </location>
    <ligand>
        <name>ATP</name>
        <dbReference type="ChEBI" id="CHEBI:30616"/>
    </ligand>
</feature>
<dbReference type="InterPro" id="IPR011009">
    <property type="entry name" value="Kinase-like_dom_sf"/>
</dbReference>
<keyword evidence="4" id="KW-0997">Cell inner membrane</keyword>
<keyword evidence="3 13" id="KW-1003">Cell membrane</keyword>
<reference evidence="15 16" key="1">
    <citation type="submission" date="2018-08" db="EMBL/GenBank/DDBJ databases">
        <authorList>
            <person name="Khan S.A."/>
        </authorList>
    </citation>
    <scope>NUCLEOTIDE SEQUENCE [LARGE SCALE GENOMIC DNA]</scope>
    <source>
        <strain evidence="15 16">GTF-13</strain>
    </source>
</reference>
<dbReference type="GO" id="GO:0010795">
    <property type="term" value="P:regulation of ubiquinone biosynthetic process"/>
    <property type="evidence" value="ECO:0007669"/>
    <property type="project" value="UniProtKB-UniRule"/>
</dbReference>
<protein>
    <recommendedName>
        <fullName evidence="13">Probable protein kinase UbiB</fullName>
        <ecNumber evidence="13">2.7.-.-</ecNumber>
    </recommendedName>
    <alternativeName>
        <fullName evidence="13">Ubiquinone biosynthesis protein UbiB</fullName>
    </alternativeName>
</protein>
<keyword evidence="11 13" id="KW-1133">Transmembrane helix</keyword>
<evidence type="ECO:0000256" key="6">
    <source>
        <dbReference type="ARBA" id="ARBA00022688"/>
    </source>
</evidence>
<dbReference type="GO" id="GO:0005886">
    <property type="term" value="C:plasma membrane"/>
    <property type="evidence" value="ECO:0007669"/>
    <property type="project" value="UniProtKB-UniRule"/>
</dbReference>
<dbReference type="PANTHER" id="PTHR10566">
    <property type="entry name" value="CHAPERONE-ACTIVITY OF BC1 COMPLEX CABC1 -RELATED"/>
    <property type="match status" value="1"/>
</dbReference>
<evidence type="ECO:0000256" key="12">
    <source>
        <dbReference type="ARBA" id="ARBA00023136"/>
    </source>
</evidence>
<gene>
    <name evidence="13 15" type="primary">ubiB</name>
    <name evidence="15" type="ORF">D0544_14980</name>
</gene>
<dbReference type="InterPro" id="IPR050154">
    <property type="entry name" value="UbiB_kinase"/>
</dbReference>
<sequence>MQQLRRLIRILWVIGRYRLDDLLEGIQLPWYLRLLRALSPWRFSNSQRSRGERLRLALEELGPIFVKFGQLLSTRRDLLADDIAEELVKLQDRVPPFCTEQAQRIIEQDLGQPISQLFARFDVEELASASVAQVHSARLHSGEEVVVKVVRPDIERVIRKDLKLLYLIAQLISRLSADGRRLRPVEVVSDYEHTIMDELDMQREAANASALRRNFEGSHQLYVPEVHWSYCGQRVLTLERIYGVPIGDIARLKELGIDMKTLAEYGVEIFFTQVFRDAFFHADMHPGNIFVDIADPKNPRYIALDFGIVGSLNPDDQSYLARNLLAFFKQDYRRVAQLHIDSGWVPADTRVNELEAAIRGVCEPIFAKPLDEISFGQLLLKLFQTARRFDMEVQPQLVLLEKTLLNIEGLGRQLYPQLDLWQTAYPYLERWMKQRIGPRGVLKALREQAPEWMEQAPHVPQLVFNLLQERNRQIQHPPKPLPERRRWPTRLLGFIALGGALLTANPQLLQQMTRGAGWESAALAAIGLYLIVIK</sequence>
<feature type="binding site" evidence="13">
    <location>
        <position position="148"/>
    </location>
    <ligand>
        <name>ATP</name>
        <dbReference type="ChEBI" id="CHEBI:30616"/>
    </ligand>
</feature>
<dbReference type="EC" id="2.7.-.-" evidence="13"/>
<evidence type="ECO:0000256" key="5">
    <source>
        <dbReference type="ARBA" id="ARBA00022679"/>
    </source>
</evidence>
<dbReference type="RefSeq" id="WP_125017535.1">
    <property type="nucleotide sequence ID" value="NZ_QWEZ01000002.1"/>
</dbReference>